<evidence type="ECO:0000313" key="1">
    <source>
        <dbReference type="EMBL" id="AVM87243.1"/>
    </source>
</evidence>
<evidence type="ECO:0000313" key="2">
    <source>
        <dbReference type="Proteomes" id="UP000297177"/>
    </source>
</evidence>
<keyword evidence="1" id="KW-0543">Viral nucleoprotein</keyword>
<proteinExistence type="predicted"/>
<dbReference type="KEGG" id="vg:65100077"/>
<name>A0A2P1GMM5_9MONO</name>
<protein>
    <submittedName>
        <fullName evidence="1">Nucleoprotein</fullName>
    </submittedName>
</protein>
<accession>A0A2P1GMM5</accession>
<dbReference type="RefSeq" id="YP_010085047.1">
    <property type="nucleotide sequence ID" value="NC_055176.1"/>
</dbReference>
<dbReference type="EMBL" id="MG599981">
    <property type="protein sequence ID" value="AVM87243.1"/>
    <property type="molecule type" value="Viral_cRNA"/>
</dbReference>
<sequence>MAAPNNGGFGINLDEVIHPRGNNGAGAAAIGMAGLERVPIFVLANPMTGPEMRLLNLAWAVVLEDPNPPAVIVQLLVELTCSAYYNNPNDLVDHILPMVGPGGYALRVSFNGLGRFTIPGRPELERLVSDYIRPRIQRVMNDRAWTARLAPGTGLVLWQVMLIQLCLASGHLFTGNTALQTWFTRRVIALQLNTRIDINLTGAIFAVLVTPGGSLTVVRCMIVQVMMATLASQPLGVPLVEGIRAATNFSEWAGMAWAFLSLTLVMRSAHPILLVPSVRREALAFVTAIQGLGANRLRLPFERILGASLSNGLNAGNFPTLSSAAYGVASATFCNFAQFNGTIYSMVVYRAAQILTRVVTAVDTGVVDPLTGLQGQPMTDATRMVTEAMSEASQAQQGGNVPTI</sequence>
<dbReference type="GeneID" id="65100077"/>
<dbReference type="GO" id="GO:0019013">
    <property type="term" value="C:viral nucleocapsid"/>
    <property type="evidence" value="ECO:0007669"/>
    <property type="project" value="UniProtKB-KW"/>
</dbReference>
<keyword evidence="2" id="KW-1185">Reference proteome</keyword>
<dbReference type="Proteomes" id="UP000297177">
    <property type="component" value="Segment"/>
</dbReference>
<organism evidence="1">
    <name type="scientific">Wenling thamnaconus septentrionalis filovirus</name>
    <dbReference type="NCBI Taxonomy" id="2116488"/>
    <lineage>
        <taxon>Viruses</taxon>
        <taxon>Riboviria</taxon>
        <taxon>Orthornavirae</taxon>
        <taxon>Negarnaviricota</taxon>
        <taxon>Haploviricotina</taxon>
        <taxon>Monjiviricetes</taxon>
        <taxon>Mononegavirales</taxon>
        <taxon>Filoviridae</taxon>
        <taxon>Thamnovirus</taxon>
        <taxon>Thamnovirus thamnaconi</taxon>
    </lineage>
</organism>
<reference evidence="1" key="1">
    <citation type="journal article" date="2018" name="Nature">
        <title>The evolutionary history of vertebrate RNA viruses.</title>
        <authorList>
            <person name="Shi M."/>
            <person name="Lin X.D."/>
            <person name="Chen X."/>
            <person name="Tian J.H."/>
            <person name="Chen L.J."/>
            <person name="Li K."/>
            <person name="Wang W."/>
            <person name="Eden J.S."/>
            <person name="Shen J.J."/>
            <person name="Liu L."/>
            <person name="Holmes E.C."/>
            <person name="Zhang Y.Z."/>
        </authorList>
    </citation>
    <scope>NUCLEOTIDE SEQUENCE [LARGE SCALE GENOMIC DNA]</scope>
    <source>
        <strain evidence="1">LQMMTII17328</strain>
    </source>
</reference>
<keyword evidence="1" id="KW-0946">Virion</keyword>